<keyword evidence="3" id="KW-1185">Reference proteome</keyword>
<organism evidence="2 3">
    <name type="scientific">Ceriporiopsis subvermispora (strain B)</name>
    <name type="common">White-rot fungus</name>
    <name type="synonym">Gelatoporia subvermispora</name>
    <dbReference type="NCBI Taxonomy" id="914234"/>
    <lineage>
        <taxon>Eukaryota</taxon>
        <taxon>Fungi</taxon>
        <taxon>Dikarya</taxon>
        <taxon>Basidiomycota</taxon>
        <taxon>Agaricomycotina</taxon>
        <taxon>Agaricomycetes</taxon>
        <taxon>Polyporales</taxon>
        <taxon>Gelatoporiaceae</taxon>
        <taxon>Gelatoporia</taxon>
    </lineage>
</organism>
<feature type="compositionally biased region" description="Acidic residues" evidence="1">
    <location>
        <begin position="12"/>
        <end position="29"/>
    </location>
</feature>
<dbReference type="EMBL" id="KB445798">
    <property type="protein sequence ID" value="EMD36240.1"/>
    <property type="molecule type" value="Genomic_DNA"/>
</dbReference>
<evidence type="ECO:0000313" key="2">
    <source>
        <dbReference type="EMBL" id="EMD36240.1"/>
    </source>
</evidence>
<proteinExistence type="predicted"/>
<feature type="region of interest" description="Disordered" evidence="1">
    <location>
        <begin position="1"/>
        <end position="42"/>
    </location>
</feature>
<dbReference type="AlphaFoldDB" id="M2QVW5"/>
<gene>
    <name evidence="2" type="ORF">CERSUDRAFT_84327</name>
</gene>
<evidence type="ECO:0000256" key="1">
    <source>
        <dbReference type="SAM" id="MobiDB-lite"/>
    </source>
</evidence>
<evidence type="ECO:0000313" key="3">
    <source>
        <dbReference type="Proteomes" id="UP000016930"/>
    </source>
</evidence>
<feature type="compositionally biased region" description="Polar residues" evidence="1">
    <location>
        <begin position="1"/>
        <end position="10"/>
    </location>
</feature>
<sequence length="56" mass="6060">MERAGDSSQLAEGDDAEVPVAEFLDDPEWVDGRDDPSEKGAGMMTMTLKISRTSTI</sequence>
<accession>M2QVW5</accession>
<name>M2QVW5_CERS8</name>
<protein>
    <submittedName>
        <fullName evidence="2">Uncharacterized protein</fullName>
    </submittedName>
</protein>
<feature type="non-terminal residue" evidence="2">
    <location>
        <position position="1"/>
    </location>
</feature>
<reference evidence="2 3" key="1">
    <citation type="journal article" date="2012" name="Proc. Natl. Acad. Sci. U.S.A.">
        <title>Comparative genomics of Ceriporiopsis subvermispora and Phanerochaete chrysosporium provide insight into selective ligninolysis.</title>
        <authorList>
            <person name="Fernandez-Fueyo E."/>
            <person name="Ruiz-Duenas F.J."/>
            <person name="Ferreira P."/>
            <person name="Floudas D."/>
            <person name="Hibbett D.S."/>
            <person name="Canessa P."/>
            <person name="Larrondo L.F."/>
            <person name="James T.Y."/>
            <person name="Seelenfreund D."/>
            <person name="Lobos S."/>
            <person name="Polanco R."/>
            <person name="Tello M."/>
            <person name="Honda Y."/>
            <person name="Watanabe T."/>
            <person name="Watanabe T."/>
            <person name="Ryu J.S."/>
            <person name="Kubicek C.P."/>
            <person name="Schmoll M."/>
            <person name="Gaskell J."/>
            <person name="Hammel K.E."/>
            <person name="St John F.J."/>
            <person name="Vanden Wymelenberg A."/>
            <person name="Sabat G."/>
            <person name="Splinter BonDurant S."/>
            <person name="Syed K."/>
            <person name="Yadav J.S."/>
            <person name="Doddapaneni H."/>
            <person name="Subramanian V."/>
            <person name="Lavin J.L."/>
            <person name="Oguiza J.A."/>
            <person name="Perez G."/>
            <person name="Pisabarro A.G."/>
            <person name="Ramirez L."/>
            <person name="Santoyo F."/>
            <person name="Master E."/>
            <person name="Coutinho P.M."/>
            <person name="Henrissat B."/>
            <person name="Lombard V."/>
            <person name="Magnuson J.K."/>
            <person name="Kuees U."/>
            <person name="Hori C."/>
            <person name="Igarashi K."/>
            <person name="Samejima M."/>
            <person name="Held B.W."/>
            <person name="Barry K.W."/>
            <person name="LaButti K.M."/>
            <person name="Lapidus A."/>
            <person name="Lindquist E.A."/>
            <person name="Lucas S.M."/>
            <person name="Riley R."/>
            <person name="Salamov A.A."/>
            <person name="Hoffmeister D."/>
            <person name="Schwenk D."/>
            <person name="Hadar Y."/>
            <person name="Yarden O."/>
            <person name="de Vries R.P."/>
            <person name="Wiebenga A."/>
            <person name="Stenlid J."/>
            <person name="Eastwood D."/>
            <person name="Grigoriev I.V."/>
            <person name="Berka R.M."/>
            <person name="Blanchette R.A."/>
            <person name="Kersten P."/>
            <person name="Martinez A.T."/>
            <person name="Vicuna R."/>
            <person name="Cullen D."/>
        </authorList>
    </citation>
    <scope>NUCLEOTIDE SEQUENCE [LARGE SCALE GENOMIC DNA]</scope>
    <source>
        <strain evidence="2 3">B</strain>
    </source>
</reference>
<dbReference type="HOGENOM" id="CLU_3019802_0_0_1"/>
<dbReference type="Proteomes" id="UP000016930">
    <property type="component" value="Unassembled WGS sequence"/>
</dbReference>